<dbReference type="Gene3D" id="3.30.450.20">
    <property type="entry name" value="PAS domain"/>
    <property type="match status" value="2"/>
</dbReference>
<organism evidence="15 16">
    <name type="scientific">Actibacterium atlanticum</name>
    <dbReference type="NCBI Taxonomy" id="1461693"/>
    <lineage>
        <taxon>Bacteria</taxon>
        <taxon>Pseudomonadati</taxon>
        <taxon>Pseudomonadota</taxon>
        <taxon>Alphaproteobacteria</taxon>
        <taxon>Rhodobacterales</taxon>
        <taxon>Roseobacteraceae</taxon>
        <taxon>Actibacterium</taxon>
    </lineage>
</organism>
<keyword evidence="9" id="KW-0010">Activator</keyword>
<dbReference type="RefSeq" id="WP_035250947.1">
    <property type="nucleotide sequence ID" value="NZ_AQQY01000005.1"/>
</dbReference>
<dbReference type="PROSITE" id="PS00688">
    <property type="entry name" value="SIGMA54_INTERACT_3"/>
    <property type="match status" value="1"/>
</dbReference>
<dbReference type="GO" id="GO:0005524">
    <property type="term" value="F:ATP binding"/>
    <property type="evidence" value="ECO:0007669"/>
    <property type="project" value="UniProtKB-KW"/>
</dbReference>
<dbReference type="Gene3D" id="1.10.8.60">
    <property type="match status" value="1"/>
</dbReference>
<dbReference type="Pfam" id="PF13426">
    <property type="entry name" value="PAS_9"/>
    <property type="match status" value="1"/>
</dbReference>
<evidence type="ECO:0000259" key="14">
    <source>
        <dbReference type="PROSITE" id="PS50113"/>
    </source>
</evidence>
<keyword evidence="8" id="KW-0238">DNA-binding</keyword>
<dbReference type="InterPro" id="IPR000700">
    <property type="entry name" value="PAS-assoc_C"/>
</dbReference>
<dbReference type="EMBL" id="AQQY01000005">
    <property type="protein sequence ID" value="KCV82126.1"/>
    <property type="molecule type" value="Genomic_DNA"/>
</dbReference>
<dbReference type="InterPro" id="IPR058031">
    <property type="entry name" value="AAA_lid_NorR"/>
</dbReference>
<dbReference type="CDD" id="cd00130">
    <property type="entry name" value="PAS"/>
    <property type="match status" value="2"/>
</dbReference>
<dbReference type="Pfam" id="PF00989">
    <property type="entry name" value="PAS"/>
    <property type="match status" value="1"/>
</dbReference>
<dbReference type="PANTHER" id="PTHR32071:SF117">
    <property type="entry name" value="PTS-DEPENDENT DIHYDROXYACETONE KINASE OPERON REGULATORY PROTEIN-RELATED"/>
    <property type="match status" value="1"/>
</dbReference>
<evidence type="ECO:0000256" key="9">
    <source>
        <dbReference type="ARBA" id="ARBA00023159"/>
    </source>
</evidence>
<dbReference type="PROSITE" id="PS50112">
    <property type="entry name" value="PAS"/>
    <property type="match status" value="1"/>
</dbReference>
<evidence type="ECO:0000256" key="10">
    <source>
        <dbReference type="ARBA" id="ARBA00023163"/>
    </source>
</evidence>
<keyword evidence="11" id="KW-0175">Coiled coil</keyword>
<keyword evidence="5" id="KW-0067">ATP-binding</keyword>
<evidence type="ECO:0000256" key="1">
    <source>
        <dbReference type="ARBA" id="ARBA00002167"/>
    </source>
</evidence>
<dbReference type="CDD" id="cd00009">
    <property type="entry name" value="AAA"/>
    <property type="match status" value="1"/>
</dbReference>
<dbReference type="OrthoDB" id="9805953at2"/>
<dbReference type="Gene3D" id="3.40.50.300">
    <property type="entry name" value="P-loop containing nucleotide triphosphate hydrolases"/>
    <property type="match status" value="1"/>
</dbReference>
<evidence type="ECO:0000313" key="16">
    <source>
        <dbReference type="Proteomes" id="UP000024836"/>
    </source>
</evidence>
<comment type="caution">
    <text evidence="15">The sequence shown here is derived from an EMBL/GenBank/DDBJ whole genome shotgun (WGS) entry which is preliminary data.</text>
</comment>
<dbReference type="SMART" id="SM00382">
    <property type="entry name" value="AAA"/>
    <property type="match status" value="1"/>
</dbReference>
<evidence type="ECO:0000256" key="3">
    <source>
        <dbReference type="ARBA" id="ARBA00015308"/>
    </source>
</evidence>
<dbReference type="InterPro" id="IPR002078">
    <property type="entry name" value="Sigma_54_int"/>
</dbReference>
<dbReference type="GO" id="GO:0006355">
    <property type="term" value="P:regulation of DNA-templated transcription"/>
    <property type="evidence" value="ECO:0007669"/>
    <property type="project" value="InterPro"/>
</dbReference>
<dbReference type="PROSITE" id="PS50113">
    <property type="entry name" value="PAC"/>
    <property type="match status" value="1"/>
</dbReference>
<evidence type="ECO:0000256" key="4">
    <source>
        <dbReference type="ARBA" id="ARBA00022741"/>
    </source>
</evidence>
<evidence type="ECO:0000256" key="5">
    <source>
        <dbReference type="ARBA" id="ARBA00022840"/>
    </source>
</evidence>
<dbReference type="InterPro" id="IPR000014">
    <property type="entry name" value="PAS"/>
</dbReference>
<dbReference type="eggNOG" id="COG3829">
    <property type="taxonomic scope" value="Bacteria"/>
</dbReference>
<dbReference type="AlphaFoldDB" id="A0A058ZMV0"/>
<dbReference type="SUPFAM" id="SSF55785">
    <property type="entry name" value="PYP-like sensor domain (PAS domain)"/>
    <property type="match status" value="2"/>
</dbReference>
<protein>
    <recommendedName>
        <fullName evidence="3">Nif-specific regulatory protein</fullName>
    </recommendedName>
</protein>
<dbReference type="InterPro" id="IPR001610">
    <property type="entry name" value="PAC"/>
</dbReference>
<dbReference type="STRING" id="1461693.ATO10_09783"/>
<name>A0A058ZMV0_9RHOB</name>
<evidence type="ECO:0000256" key="2">
    <source>
        <dbReference type="ARBA" id="ARBA00011135"/>
    </source>
</evidence>
<keyword evidence="16" id="KW-1185">Reference proteome</keyword>
<accession>A0A058ZMV0</accession>
<evidence type="ECO:0000256" key="8">
    <source>
        <dbReference type="ARBA" id="ARBA00023125"/>
    </source>
</evidence>
<evidence type="ECO:0000256" key="6">
    <source>
        <dbReference type="ARBA" id="ARBA00023012"/>
    </source>
</evidence>
<dbReference type="GO" id="GO:0000160">
    <property type="term" value="P:phosphorelay signal transduction system"/>
    <property type="evidence" value="ECO:0007669"/>
    <property type="project" value="UniProtKB-KW"/>
</dbReference>
<dbReference type="Proteomes" id="UP000024836">
    <property type="component" value="Unassembled WGS sequence"/>
</dbReference>
<dbReference type="InterPro" id="IPR003593">
    <property type="entry name" value="AAA+_ATPase"/>
</dbReference>
<keyword evidence="4" id="KW-0547">Nucleotide-binding</keyword>
<dbReference type="InterPro" id="IPR035965">
    <property type="entry name" value="PAS-like_dom_sf"/>
</dbReference>
<dbReference type="SMART" id="SM00091">
    <property type="entry name" value="PAS"/>
    <property type="match status" value="2"/>
</dbReference>
<proteinExistence type="predicted"/>
<evidence type="ECO:0000256" key="11">
    <source>
        <dbReference type="SAM" id="Coils"/>
    </source>
</evidence>
<feature type="domain" description="PAC" evidence="14">
    <location>
        <begin position="224"/>
        <end position="276"/>
    </location>
</feature>
<evidence type="ECO:0000259" key="12">
    <source>
        <dbReference type="PROSITE" id="PS50045"/>
    </source>
</evidence>
<gene>
    <name evidence="15" type="ORF">ATO10_09783</name>
</gene>
<dbReference type="InterPro" id="IPR025944">
    <property type="entry name" value="Sigma_54_int_dom_CS"/>
</dbReference>
<evidence type="ECO:0000256" key="7">
    <source>
        <dbReference type="ARBA" id="ARBA00023015"/>
    </source>
</evidence>
<dbReference type="FunFam" id="3.40.50.300:FF:000006">
    <property type="entry name" value="DNA-binding transcriptional regulator NtrC"/>
    <property type="match status" value="1"/>
</dbReference>
<comment type="subunit">
    <text evidence="2">Interacts with sigma-54.</text>
</comment>
<dbReference type="InterPro" id="IPR013767">
    <property type="entry name" value="PAS_fold"/>
</dbReference>
<dbReference type="SUPFAM" id="SSF52540">
    <property type="entry name" value="P-loop containing nucleoside triphosphate hydrolases"/>
    <property type="match status" value="1"/>
</dbReference>
<dbReference type="Pfam" id="PF00158">
    <property type="entry name" value="Sigma54_activat"/>
    <property type="match status" value="1"/>
</dbReference>
<feature type="coiled-coil region" evidence="11">
    <location>
        <begin position="267"/>
        <end position="298"/>
    </location>
</feature>
<feature type="domain" description="Sigma-54 factor interaction" evidence="12">
    <location>
        <begin position="308"/>
        <end position="537"/>
    </location>
</feature>
<dbReference type="NCBIfam" id="TIGR00229">
    <property type="entry name" value="sensory_box"/>
    <property type="match status" value="1"/>
</dbReference>
<dbReference type="PANTHER" id="PTHR32071">
    <property type="entry name" value="TRANSCRIPTIONAL REGULATORY PROTEIN"/>
    <property type="match status" value="1"/>
</dbReference>
<keyword evidence="7" id="KW-0805">Transcription regulation</keyword>
<comment type="function">
    <text evidence="1">Required for activation of most nif operons, which are directly involved in nitrogen fixation.</text>
</comment>
<dbReference type="GO" id="GO:0003677">
    <property type="term" value="F:DNA binding"/>
    <property type="evidence" value="ECO:0007669"/>
    <property type="project" value="UniProtKB-KW"/>
</dbReference>
<dbReference type="SMART" id="SM00086">
    <property type="entry name" value="PAC"/>
    <property type="match status" value="2"/>
</dbReference>
<evidence type="ECO:0000259" key="13">
    <source>
        <dbReference type="PROSITE" id="PS50112"/>
    </source>
</evidence>
<sequence length="620" mass="68926">MTPETLLPDSLLHALPEAAVVLDTSVDQILAWNPPAAELLGAQASSTPIHFSQFVRNDLPNFVVFASEVDHRGEGWTRDIRLTKRDGTPLKCEIRARQIAGHQNCLLLLISDLRDLEKRAEITAAAEIFRAGLADWKRTEAFFAELERQNQLILNAAGEGIYGVNAEGKTTFVNRAAQEMLGWTSEDLLGHDIHSKIHHQRLNGEKYHSHDCPIYRSFRFEQVHRIEDEVFWRKDGKPIQVEYVSTPIYDQQVLAGAVVIFRDITERKEGERKLREAMDEVAELRDRLEQENAYLQEAITSERAHHDIIGNSLPTRQLLTKIDLVGPTDATVLISGEAGTGKALIATAIHKASARSQRPLIHFNCGSVAPDALEAELFGQVRGGYQNALRDKPGKLELAHGGTLFLDDIEELPLEVQGRLLDALRSRTVTRLGDTRARDIDLRVIAATSKDLERAVAAARLREDLYLTLNVFPITCHPLRSRKEDIPELTLHLLAMACKRLNRPLPIVTEGVIQRLSSYDWPGNVRELGNVIERGIIVSNGGKLIVELGDGKTPEQTGISHAKTEHEMQAEIRANLLNCLKEADGKVAGPGGAAQLLGVPAPTFYSRLKRYGLSKTEFSP</sequence>
<keyword evidence="6" id="KW-0902">Two-component regulatory system</keyword>
<dbReference type="PATRIC" id="fig|1461693.3.peg.1983"/>
<dbReference type="InterPro" id="IPR027417">
    <property type="entry name" value="P-loop_NTPase"/>
</dbReference>
<dbReference type="Pfam" id="PF25601">
    <property type="entry name" value="AAA_lid_14"/>
    <property type="match status" value="1"/>
</dbReference>
<dbReference type="PROSITE" id="PS50045">
    <property type="entry name" value="SIGMA54_INTERACT_4"/>
    <property type="match status" value="1"/>
</dbReference>
<reference evidence="15 16" key="1">
    <citation type="submission" date="2013-04" db="EMBL/GenBank/DDBJ databases">
        <title>Shimia sp. 22II-S11-Z10 Genome Sequencing.</title>
        <authorList>
            <person name="Lai Q."/>
            <person name="Li G."/>
            <person name="Shao Z."/>
        </authorList>
    </citation>
    <scope>NUCLEOTIDE SEQUENCE [LARGE SCALE GENOMIC DNA]</scope>
    <source>
        <strain evidence="16">22II-S11-Z10</strain>
    </source>
</reference>
<evidence type="ECO:0000313" key="15">
    <source>
        <dbReference type="EMBL" id="KCV82126.1"/>
    </source>
</evidence>
<keyword evidence="10" id="KW-0804">Transcription</keyword>
<feature type="domain" description="PAS" evidence="13">
    <location>
        <begin position="146"/>
        <end position="198"/>
    </location>
</feature>